<name>A0A6J4M5E7_9CYAN</name>
<gene>
    <name evidence="1" type="ORF">AVDCRST_MAG84-2830</name>
</gene>
<protein>
    <submittedName>
        <fullName evidence="1">Uncharacterized protein</fullName>
    </submittedName>
</protein>
<proteinExistence type="predicted"/>
<sequence>MAVAKLLFRLVNVCSRQNKENFIPAWNDPRMEFSRQKILSDPFCL</sequence>
<reference evidence="1" key="1">
    <citation type="submission" date="2020-02" db="EMBL/GenBank/DDBJ databases">
        <authorList>
            <person name="Meier V. D."/>
        </authorList>
    </citation>
    <scope>NUCLEOTIDE SEQUENCE</scope>
    <source>
        <strain evidence="1">AVDCRST_MAG84</strain>
    </source>
</reference>
<evidence type="ECO:0000313" key="1">
    <source>
        <dbReference type="EMBL" id="CAA9350282.1"/>
    </source>
</evidence>
<organism evidence="1">
    <name type="scientific">uncultured Microcoleus sp</name>
    <dbReference type="NCBI Taxonomy" id="259945"/>
    <lineage>
        <taxon>Bacteria</taxon>
        <taxon>Bacillati</taxon>
        <taxon>Cyanobacteriota</taxon>
        <taxon>Cyanophyceae</taxon>
        <taxon>Oscillatoriophycideae</taxon>
        <taxon>Oscillatoriales</taxon>
        <taxon>Microcoleaceae</taxon>
        <taxon>Microcoleus</taxon>
        <taxon>environmental samples</taxon>
    </lineage>
</organism>
<dbReference type="EMBL" id="CADCTZ010000521">
    <property type="protein sequence ID" value="CAA9350282.1"/>
    <property type="molecule type" value="Genomic_DNA"/>
</dbReference>
<dbReference type="AlphaFoldDB" id="A0A6J4M5E7"/>
<accession>A0A6J4M5E7</accession>